<evidence type="ECO:0000256" key="4">
    <source>
        <dbReference type="ARBA" id="ARBA00022729"/>
    </source>
</evidence>
<keyword evidence="5" id="KW-0378">Hydrolase</keyword>
<comment type="subcellular location">
    <subcellularLocation>
        <location evidence="1">Cell membrane</location>
        <topology evidence="1">Lipid-anchor</topology>
        <topology evidence="1">GPI-anchor</topology>
    </subcellularLocation>
</comment>
<dbReference type="InterPro" id="IPR050546">
    <property type="entry name" value="Glycosyl_Hydrlase_16"/>
</dbReference>
<keyword evidence="2" id="KW-1003">Cell membrane</keyword>
<sequence>MRHVSALFLASLAAIASASTTCSADSKCPESAPCCYSGVCGVGSSCLGSCDPLMSYSLDSCTPEAICKNQTYSFSNLDDSVAWDQYLGNASQYEWSWSGYPKVENSSLMLTMPNQTTGSLMTLNHYIWYGKVSAKIKSSRGGGVITGFILMSDVKDEIDFEFVGYNLSSVQTDFYFQGVENYTNEVNAAVSTGNTYDTWHTYTIDWSPERLEWLVDGTVMRTLTKNSTYNATSGIYMYPQTPSRLQMSLWPSGLSTESTGTIEWGGGLVNWTSADMEKYGYYYALFKDITVECYNPPEGTTIKGDVSYVYTSDTGLSDQILVSGNSTVLYNLEDTGLNMTAGKQETASSSSSGSSESSGSSTSTSFSAGTTTSGAASSSYSDRVMQGSVLAAVGAAFFFSLF</sequence>
<dbReference type="STRING" id="1450539.A0A318ZRV6"/>
<dbReference type="GeneID" id="37075784"/>
<evidence type="ECO:0000256" key="8">
    <source>
        <dbReference type="ARBA" id="ARBA00038074"/>
    </source>
</evidence>
<organism evidence="13 14">
    <name type="scientific">Aspergillus saccharolyticus JOP 1030-1</name>
    <dbReference type="NCBI Taxonomy" id="1450539"/>
    <lineage>
        <taxon>Eukaryota</taxon>
        <taxon>Fungi</taxon>
        <taxon>Dikarya</taxon>
        <taxon>Ascomycota</taxon>
        <taxon>Pezizomycotina</taxon>
        <taxon>Eurotiomycetes</taxon>
        <taxon>Eurotiomycetidae</taxon>
        <taxon>Eurotiales</taxon>
        <taxon>Aspergillaceae</taxon>
        <taxon>Aspergillus</taxon>
        <taxon>Aspergillus subgen. Circumdati</taxon>
    </lineage>
</organism>
<keyword evidence="3" id="KW-0325">Glycoprotein</keyword>
<dbReference type="EMBL" id="KZ821225">
    <property type="protein sequence ID" value="PYH47093.1"/>
    <property type="molecule type" value="Genomic_DNA"/>
</dbReference>
<protein>
    <recommendedName>
        <fullName evidence="12">GH16 domain-containing protein</fullName>
    </recommendedName>
</protein>
<comment type="function">
    <text evidence="9">Dual chitinase/transglycosylase that plays a role in cell wall architecture. Chitinase and transglycosylase activities are coupled. Required for the polysaccharide cross-linking at the septa and the cell wall. More specifically, transfers chitin to 1,6-beta-glucan in the cell wall.</text>
</comment>
<keyword evidence="7" id="KW-0326">Glycosidase</keyword>
<dbReference type="InterPro" id="IPR000757">
    <property type="entry name" value="Beta-glucanase-like"/>
</dbReference>
<dbReference type="FunFam" id="2.60.120.200:FF:000159">
    <property type="entry name" value="Glycosidase"/>
    <property type="match status" value="1"/>
</dbReference>
<evidence type="ECO:0000256" key="10">
    <source>
        <dbReference type="SAM" id="MobiDB-lite"/>
    </source>
</evidence>
<evidence type="ECO:0000313" key="13">
    <source>
        <dbReference type="EMBL" id="PYH47093.1"/>
    </source>
</evidence>
<comment type="similarity">
    <text evidence="8">Belongs to the glycosyl hydrolase 16 family. CRH1 subfamily.</text>
</comment>
<dbReference type="PROSITE" id="PS51762">
    <property type="entry name" value="GH16_2"/>
    <property type="match status" value="1"/>
</dbReference>
<dbReference type="GO" id="GO:0016757">
    <property type="term" value="F:glycosyltransferase activity"/>
    <property type="evidence" value="ECO:0007669"/>
    <property type="project" value="TreeGrafter"/>
</dbReference>
<dbReference type="GO" id="GO:0009277">
    <property type="term" value="C:fungal-type cell wall"/>
    <property type="evidence" value="ECO:0007669"/>
    <property type="project" value="TreeGrafter"/>
</dbReference>
<evidence type="ECO:0000256" key="11">
    <source>
        <dbReference type="SAM" id="SignalP"/>
    </source>
</evidence>
<feature type="compositionally biased region" description="Low complexity" evidence="10">
    <location>
        <begin position="346"/>
        <end position="378"/>
    </location>
</feature>
<evidence type="ECO:0000256" key="9">
    <source>
        <dbReference type="ARBA" id="ARBA00093308"/>
    </source>
</evidence>
<keyword evidence="6" id="KW-0449">Lipoprotein</keyword>
<dbReference type="PANTHER" id="PTHR10963:SF22">
    <property type="entry name" value="GLYCOSIDASE CRH2-RELATED"/>
    <property type="match status" value="1"/>
</dbReference>
<feature type="chain" id="PRO_5016318806" description="GH16 domain-containing protein" evidence="11">
    <location>
        <begin position="19"/>
        <end position="402"/>
    </location>
</feature>
<dbReference type="Gene3D" id="2.60.120.200">
    <property type="match status" value="1"/>
</dbReference>
<dbReference type="GO" id="GO:0004553">
    <property type="term" value="F:hydrolase activity, hydrolyzing O-glycosyl compounds"/>
    <property type="evidence" value="ECO:0007669"/>
    <property type="project" value="InterPro"/>
</dbReference>
<dbReference type="CDD" id="cd02183">
    <property type="entry name" value="GH16_fungal_CRH1_transglycosylase"/>
    <property type="match status" value="1"/>
</dbReference>
<feature type="signal peptide" evidence="11">
    <location>
        <begin position="1"/>
        <end position="18"/>
    </location>
</feature>
<dbReference type="GO" id="GO:0005975">
    <property type="term" value="P:carbohydrate metabolic process"/>
    <property type="evidence" value="ECO:0007669"/>
    <property type="project" value="InterPro"/>
</dbReference>
<evidence type="ECO:0000259" key="12">
    <source>
        <dbReference type="PROSITE" id="PS51762"/>
    </source>
</evidence>
<reference evidence="13 14" key="1">
    <citation type="submission" date="2016-12" db="EMBL/GenBank/DDBJ databases">
        <title>The genomes of Aspergillus section Nigri reveals drivers in fungal speciation.</title>
        <authorList>
            <consortium name="DOE Joint Genome Institute"/>
            <person name="Vesth T.C."/>
            <person name="Nybo J."/>
            <person name="Theobald S."/>
            <person name="Brandl J."/>
            <person name="Frisvad J.C."/>
            <person name="Nielsen K.F."/>
            <person name="Lyhne E.K."/>
            <person name="Kogle M.E."/>
            <person name="Kuo A."/>
            <person name="Riley R."/>
            <person name="Clum A."/>
            <person name="Nolan M."/>
            <person name="Lipzen A."/>
            <person name="Salamov A."/>
            <person name="Henrissat B."/>
            <person name="Wiebenga A."/>
            <person name="De Vries R.P."/>
            <person name="Grigoriev I.V."/>
            <person name="Mortensen U.H."/>
            <person name="Andersen M.R."/>
            <person name="Baker S.E."/>
        </authorList>
    </citation>
    <scope>NUCLEOTIDE SEQUENCE [LARGE SCALE GENOMIC DNA]</scope>
    <source>
        <strain evidence="13 14">JOP 1030-1</strain>
    </source>
</reference>
<evidence type="ECO:0000256" key="6">
    <source>
        <dbReference type="ARBA" id="ARBA00023288"/>
    </source>
</evidence>
<dbReference type="Pfam" id="PF00722">
    <property type="entry name" value="Glyco_hydro_16"/>
    <property type="match status" value="1"/>
</dbReference>
<proteinExistence type="inferred from homology"/>
<dbReference type="GO" id="GO:0098552">
    <property type="term" value="C:side of membrane"/>
    <property type="evidence" value="ECO:0007669"/>
    <property type="project" value="UniProtKB-KW"/>
</dbReference>
<dbReference type="GO" id="GO:0005886">
    <property type="term" value="C:plasma membrane"/>
    <property type="evidence" value="ECO:0007669"/>
    <property type="project" value="UniProtKB-SubCell"/>
</dbReference>
<evidence type="ECO:0000256" key="3">
    <source>
        <dbReference type="ARBA" id="ARBA00022622"/>
    </source>
</evidence>
<evidence type="ECO:0000313" key="14">
    <source>
        <dbReference type="Proteomes" id="UP000248349"/>
    </source>
</evidence>
<gene>
    <name evidence="13" type="ORF">BP01DRAFT_354899</name>
</gene>
<dbReference type="RefSeq" id="XP_025433075.1">
    <property type="nucleotide sequence ID" value="XM_025574556.1"/>
</dbReference>
<name>A0A318ZRV6_9EURO</name>
<dbReference type="Proteomes" id="UP000248349">
    <property type="component" value="Unassembled WGS sequence"/>
</dbReference>
<keyword evidence="3" id="KW-0472">Membrane</keyword>
<dbReference type="PANTHER" id="PTHR10963">
    <property type="entry name" value="GLYCOSYL HYDROLASE-RELATED"/>
    <property type="match status" value="1"/>
</dbReference>
<accession>A0A318ZRV6</accession>
<evidence type="ECO:0000256" key="2">
    <source>
        <dbReference type="ARBA" id="ARBA00022475"/>
    </source>
</evidence>
<feature type="domain" description="GH16" evidence="12">
    <location>
        <begin position="65"/>
        <end position="280"/>
    </location>
</feature>
<dbReference type="InterPro" id="IPR013320">
    <property type="entry name" value="ConA-like_dom_sf"/>
</dbReference>
<keyword evidence="14" id="KW-1185">Reference proteome</keyword>
<dbReference type="AlphaFoldDB" id="A0A318ZRV6"/>
<evidence type="ECO:0000256" key="1">
    <source>
        <dbReference type="ARBA" id="ARBA00004609"/>
    </source>
</evidence>
<dbReference type="GO" id="GO:0031505">
    <property type="term" value="P:fungal-type cell wall organization"/>
    <property type="evidence" value="ECO:0007669"/>
    <property type="project" value="TreeGrafter"/>
</dbReference>
<dbReference type="OrthoDB" id="4781at2759"/>
<keyword evidence="3" id="KW-0336">GPI-anchor</keyword>
<feature type="region of interest" description="Disordered" evidence="10">
    <location>
        <begin position="342"/>
        <end position="378"/>
    </location>
</feature>
<evidence type="ECO:0000256" key="7">
    <source>
        <dbReference type="ARBA" id="ARBA00023295"/>
    </source>
</evidence>
<evidence type="ECO:0000256" key="5">
    <source>
        <dbReference type="ARBA" id="ARBA00022801"/>
    </source>
</evidence>
<keyword evidence="4 11" id="KW-0732">Signal</keyword>
<dbReference type="SUPFAM" id="SSF49899">
    <property type="entry name" value="Concanavalin A-like lectins/glucanases"/>
    <property type="match status" value="1"/>
</dbReference>